<reference evidence="2" key="1">
    <citation type="submission" date="2020-06" db="EMBL/GenBank/DDBJ databases">
        <title>REHAB project genomes.</title>
        <authorList>
            <person name="Shaw L.P."/>
        </authorList>
    </citation>
    <scope>NUCLEOTIDE SEQUENCE [LARGE SCALE GENOMIC DNA]</scope>
    <source>
        <strain evidence="2">RHBSTW-00938</strain>
    </source>
</reference>
<name>A0AAP9R0I9_KLEAE</name>
<proteinExistence type="predicted"/>
<dbReference type="EMBL" id="CP055904">
    <property type="protein sequence ID" value="QMR41589.1"/>
    <property type="molecule type" value="Genomic_DNA"/>
</dbReference>
<sequence length="157" mass="17483">MSAKARFLQKLQDTQAQAGQYVTKGLADLAEFRQRLDELRENTETWLEGTGIRIADGQCTLTEMLISNTVFPMPCFALHYENREVKFTPLFLYGQGVTGCVEVTLVAGGESSALCRLFMRSTESAGWTYSAIDPPGKQRATFDEDAFFEVITPLLPV</sequence>
<evidence type="ECO:0000313" key="2">
    <source>
        <dbReference type="Proteomes" id="UP000514462"/>
    </source>
</evidence>
<dbReference type="Proteomes" id="UP000514462">
    <property type="component" value="Chromosome"/>
</dbReference>
<accession>A0AAP9R0I9</accession>
<organism evidence="1 2">
    <name type="scientific">Klebsiella aerogenes</name>
    <name type="common">Enterobacter aerogenes</name>
    <dbReference type="NCBI Taxonomy" id="548"/>
    <lineage>
        <taxon>Bacteria</taxon>
        <taxon>Pseudomonadati</taxon>
        <taxon>Pseudomonadota</taxon>
        <taxon>Gammaproteobacteria</taxon>
        <taxon>Enterobacterales</taxon>
        <taxon>Enterobacteriaceae</taxon>
        <taxon>Klebsiella/Raoultella group</taxon>
        <taxon>Klebsiella</taxon>
    </lineage>
</organism>
<dbReference type="RefSeq" id="WP_182014681.1">
    <property type="nucleotide sequence ID" value="NZ_CP055904.1"/>
</dbReference>
<gene>
    <name evidence="1" type="ORF">HV331_19730</name>
</gene>
<protein>
    <submittedName>
        <fullName evidence="1">Uncharacterized protein</fullName>
    </submittedName>
</protein>
<dbReference type="AlphaFoldDB" id="A0AAP9R0I9"/>
<evidence type="ECO:0000313" key="1">
    <source>
        <dbReference type="EMBL" id="QMR41589.1"/>
    </source>
</evidence>